<gene>
    <name evidence="1" type="ORF">SSPH_03138</name>
</gene>
<keyword evidence="2" id="KW-1185">Reference proteome</keyword>
<protein>
    <submittedName>
        <fullName evidence="1">Uncharacterized protein</fullName>
    </submittedName>
</protein>
<organism evidence="1 2">
    <name type="scientific">Sporomusa sphaeroides DSM 2875</name>
    <dbReference type="NCBI Taxonomy" id="1337886"/>
    <lineage>
        <taxon>Bacteria</taxon>
        <taxon>Bacillati</taxon>
        <taxon>Bacillota</taxon>
        <taxon>Negativicutes</taxon>
        <taxon>Selenomonadales</taxon>
        <taxon>Sporomusaceae</taxon>
        <taxon>Sporomusa</taxon>
    </lineage>
</organism>
<dbReference type="Proteomes" id="UP000245702">
    <property type="component" value="Unassembled WGS sequence"/>
</dbReference>
<dbReference type="EMBL" id="FCOW01000019">
    <property type="protein sequence ID" value="CVK20470.1"/>
    <property type="molecule type" value="Genomic_DNA"/>
</dbReference>
<accession>A0ABM9W5Q5</accession>
<evidence type="ECO:0000313" key="1">
    <source>
        <dbReference type="EMBL" id="CVK20470.1"/>
    </source>
</evidence>
<reference evidence="1 2" key="1">
    <citation type="submission" date="2016-01" db="EMBL/GenBank/DDBJ databases">
        <authorList>
            <person name="Brown R."/>
        </authorList>
    </citation>
    <scope>NUCLEOTIDE SEQUENCE [LARGE SCALE GENOMIC DNA]</scope>
    <source>
        <strain evidence="1">Sporomusa sphaeroides DSM 2875</strain>
    </source>
</reference>
<evidence type="ECO:0000313" key="2">
    <source>
        <dbReference type="Proteomes" id="UP000245702"/>
    </source>
</evidence>
<proteinExistence type="predicted"/>
<comment type="caution">
    <text evidence="1">The sequence shown here is derived from an EMBL/GenBank/DDBJ whole genome shotgun (WGS) entry which is preliminary data.</text>
</comment>
<dbReference type="RefSeq" id="WP_075757517.1">
    <property type="nucleotide sequence ID" value="NZ_CP146991.1"/>
</dbReference>
<name>A0ABM9W5Q5_9FIRM</name>
<sequence>MASELAYGLYNYGVGSGVGEVGRCKFDASTTPTIQHNVTNLTGLAPDPKVFYFLNKDGQPRLLVAETVYDSSYNPLPSEFRILNAATFAQVYPTSGTVQWGYGTATADKLVNVYAFKRNGTDDYIYGIDYDRQTVFRVQNSSGDTYSFDTVNKYYFNTAAAQDYGIDVAVDANNVYALFISATDVWAGSYNDSTVVKLTTALALASTPNTNSTLGKNAFGFAEYGGDLYITSIGGMQQNGFSNGADSKLERLVKSTMVSSVLFAGSSTSTTDAAKGDFRDIAIGAGGEVFVLTGYYSNISTGALTGYLYNTDVTTLNTGTGGYIDDTTLNLPSQSLTTFAGYFWSLIYNNSDNMVWFARGNDFAMYQYDVGFTVEGSIAANALASSGTGWSINGAAIYEPVVTTLALKAAPGGISGGTVRASHPAFASVSQQAFLERKKLLGI</sequence>